<comment type="caution">
    <text evidence="8">The sequence shown here is derived from an EMBL/GenBank/DDBJ whole genome shotgun (WGS) entry which is preliminary data.</text>
</comment>
<dbReference type="EMBL" id="VMHE01000002">
    <property type="protein sequence ID" value="TSJ67086.1"/>
    <property type="molecule type" value="Genomic_DNA"/>
</dbReference>
<evidence type="ECO:0000256" key="2">
    <source>
        <dbReference type="ARBA" id="ARBA00022722"/>
    </source>
</evidence>
<keyword evidence="9" id="KW-1185">Reference proteome</keyword>
<evidence type="ECO:0000313" key="9">
    <source>
        <dbReference type="Proteomes" id="UP000316425"/>
    </source>
</evidence>
<name>A0A556PRS6_9BACI</name>
<feature type="domain" description="Endoribonuclease YicC-like N-terminal" evidence="6">
    <location>
        <begin position="2"/>
        <end position="156"/>
    </location>
</feature>
<dbReference type="InterPro" id="IPR013527">
    <property type="entry name" value="YicC-like_N"/>
</dbReference>
<proteinExistence type="inferred from homology"/>
<dbReference type="Proteomes" id="UP000316425">
    <property type="component" value="Unassembled WGS sequence"/>
</dbReference>
<dbReference type="AlphaFoldDB" id="A0A556PRS6"/>
<feature type="domain" description="Endoribonuclease YicC-like C-terminal" evidence="7">
    <location>
        <begin position="174"/>
        <end position="292"/>
    </location>
</feature>
<dbReference type="PANTHER" id="PTHR30636:SF3">
    <property type="entry name" value="UPF0701 PROTEIN YICC"/>
    <property type="match status" value="1"/>
</dbReference>
<organism evidence="8 9">
    <name type="scientific">Allobacillus salarius</name>
    <dbReference type="NCBI Taxonomy" id="1955272"/>
    <lineage>
        <taxon>Bacteria</taxon>
        <taxon>Bacillati</taxon>
        <taxon>Bacillota</taxon>
        <taxon>Bacilli</taxon>
        <taxon>Bacillales</taxon>
        <taxon>Bacillaceae</taxon>
        <taxon>Allobacillus</taxon>
    </lineage>
</organism>
<dbReference type="NCBIfam" id="TIGR00255">
    <property type="entry name" value="YicC/YloC family endoribonuclease"/>
    <property type="match status" value="1"/>
</dbReference>
<reference evidence="8 9" key="1">
    <citation type="submission" date="2019-07" db="EMBL/GenBank/DDBJ databases">
        <title>Allobacillus sp. nov. SKP isolated from shrimp paste of Euphausiacea.</title>
        <authorList>
            <person name="Kanchanasin P."/>
            <person name="Tanasupawat S."/>
            <person name="Shi W."/>
            <person name="Wu L."/>
            <person name="Ma J."/>
        </authorList>
    </citation>
    <scope>NUCLEOTIDE SEQUENCE [LARGE SCALE GENOMIC DNA]</scope>
    <source>
        <strain evidence="8 9">SKP4-8</strain>
    </source>
</reference>
<protein>
    <submittedName>
        <fullName evidence="8">YicC family protein</fullName>
    </submittedName>
</protein>
<evidence type="ECO:0000256" key="4">
    <source>
        <dbReference type="ARBA" id="ARBA00022801"/>
    </source>
</evidence>
<dbReference type="GO" id="GO:0016787">
    <property type="term" value="F:hydrolase activity"/>
    <property type="evidence" value="ECO:0007669"/>
    <property type="project" value="UniProtKB-KW"/>
</dbReference>
<dbReference type="InterPro" id="IPR005229">
    <property type="entry name" value="YicC/YloC-like"/>
</dbReference>
<keyword evidence="3" id="KW-0255">Endonuclease</keyword>
<dbReference type="GO" id="GO:0004521">
    <property type="term" value="F:RNA endonuclease activity"/>
    <property type="evidence" value="ECO:0007669"/>
    <property type="project" value="InterPro"/>
</dbReference>
<comment type="cofactor">
    <cofactor evidence="1">
        <name>a divalent metal cation</name>
        <dbReference type="ChEBI" id="CHEBI:60240"/>
    </cofactor>
</comment>
<sequence length="292" mass="33946">MIKSMTGYGRFVSHNQKRQITIEVKTINHRYLDISCKIPRELYPYENELKKQMKAELSRGRVDVYIACNGEQLTDKKMQVDWDLFDQYLRSIEAIQEKGNIQGSLSIEHILSMENLFYIEEPDVLDEQLLKTIKDGMQEALQQVIEMRTTEGEAIQKDFINRIQSLKSYTVQLEEHAKRLETEQFNSLKEKLEKMLEGQGIDEARIVQEAAIQIEKADIAEELTRLHSHIEQFLEALDKNGSIGRKLDFIAQELLREVNTIASKSILSEVSRIAVEMKSEIEKIKEQVQNIE</sequence>
<evidence type="ECO:0000313" key="8">
    <source>
        <dbReference type="EMBL" id="TSJ67086.1"/>
    </source>
</evidence>
<evidence type="ECO:0000256" key="1">
    <source>
        <dbReference type="ARBA" id="ARBA00001968"/>
    </source>
</evidence>
<evidence type="ECO:0000259" key="6">
    <source>
        <dbReference type="Pfam" id="PF03755"/>
    </source>
</evidence>
<dbReference type="InterPro" id="IPR013551">
    <property type="entry name" value="YicC-like_C"/>
</dbReference>
<gene>
    <name evidence="8" type="ORF">FPQ13_02190</name>
</gene>
<dbReference type="RefSeq" id="WP_144087675.1">
    <property type="nucleotide sequence ID" value="NZ_VMHE01000002.1"/>
</dbReference>
<dbReference type="Pfam" id="PF08340">
    <property type="entry name" value="YicC-like_C"/>
    <property type="match status" value="1"/>
</dbReference>
<keyword evidence="4" id="KW-0378">Hydrolase</keyword>
<dbReference type="OrthoDB" id="9771229at2"/>
<keyword evidence="2" id="KW-0540">Nuclease</keyword>
<dbReference type="Pfam" id="PF03755">
    <property type="entry name" value="YicC-like_N"/>
    <property type="match status" value="1"/>
</dbReference>
<dbReference type="PANTHER" id="PTHR30636">
    <property type="entry name" value="UPF0701 PROTEIN YICC"/>
    <property type="match status" value="1"/>
</dbReference>
<evidence type="ECO:0000256" key="5">
    <source>
        <dbReference type="ARBA" id="ARBA00035648"/>
    </source>
</evidence>
<accession>A0A556PRS6</accession>
<comment type="similarity">
    <text evidence="5">Belongs to the YicC/YloC family.</text>
</comment>
<evidence type="ECO:0000259" key="7">
    <source>
        <dbReference type="Pfam" id="PF08340"/>
    </source>
</evidence>
<evidence type="ECO:0000256" key="3">
    <source>
        <dbReference type="ARBA" id="ARBA00022759"/>
    </source>
</evidence>